<accession>A0A8J6BD58</accession>
<sequence>PLWWQHCVWDNGGSTSRWDPRLCNRRGWWSPSRWRKHHGYQCRSHRTWKNAGSCYISWGKIHPGRWPDPGVS</sequence>
<feature type="non-terminal residue" evidence="1">
    <location>
        <position position="1"/>
    </location>
</feature>
<dbReference type="Proteomes" id="UP000770717">
    <property type="component" value="Unassembled WGS sequence"/>
</dbReference>
<comment type="caution">
    <text evidence="1">The sequence shown here is derived from an EMBL/GenBank/DDBJ whole genome shotgun (WGS) entry which is preliminary data.</text>
</comment>
<reference evidence="1" key="1">
    <citation type="thesis" date="2020" institute="ProQuest LLC" country="789 East Eisenhower Parkway, Ann Arbor, MI, USA">
        <title>Comparative Genomics and Chromosome Evolution.</title>
        <authorList>
            <person name="Mudd A.B."/>
        </authorList>
    </citation>
    <scope>NUCLEOTIDE SEQUENCE</scope>
    <source>
        <strain evidence="1">HN-11 Male</strain>
        <tissue evidence="1">Kidney and liver</tissue>
    </source>
</reference>
<dbReference type="AlphaFoldDB" id="A0A8J6BD58"/>
<protein>
    <submittedName>
        <fullName evidence="1">Uncharacterized protein</fullName>
    </submittedName>
</protein>
<proteinExistence type="predicted"/>
<name>A0A8J6BD58_ELECQ</name>
<feature type="non-terminal residue" evidence="1">
    <location>
        <position position="72"/>
    </location>
</feature>
<evidence type="ECO:0000313" key="2">
    <source>
        <dbReference type="Proteomes" id="UP000770717"/>
    </source>
</evidence>
<evidence type="ECO:0000313" key="1">
    <source>
        <dbReference type="EMBL" id="KAG9460203.1"/>
    </source>
</evidence>
<dbReference type="EMBL" id="WNTK01100121">
    <property type="protein sequence ID" value="KAG9460203.1"/>
    <property type="molecule type" value="Genomic_DNA"/>
</dbReference>
<gene>
    <name evidence="1" type="ORF">GDO78_013610</name>
</gene>
<organism evidence="1 2">
    <name type="scientific">Eleutherodactylus coqui</name>
    <name type="common">Puerto Rican coqui</name>
    <dbReference type="NCBI Taxonomy" id="57060"/>
    <lineage>
        <taxon>Eukaryota</taxon>
        <taxon>Metazoa</taxon>
        <taxon>Chordata</taxon>
        <taxon>Craniata</taxon>
        <taxon>Vertebrata</taxon>
        <taxon>Euteleostomi</taxon>
        <taxon>Amphibia</taxon>
        <taxon>Batrachia</taxon>
        <taxon>Anura</taxon>
        <taxon>Neobatrachia</taxon>
        <taxon>Hyloidea</taxon>
        <taxon>Eleutherodactylidae</taxon>
        <taxon>Eleutherodactylinae</taxon>
        <taxon>Eleutherodactylus</taxon>
        <taxon>Eleutherodactylus</taxon>
    </lineage>
</organism>
<keyword evidence="2" id="KW-1185">Reference proteome</keyword>